<organism evidence="1 2">
    <name type="scientific">Smallanthus sonchifolius</name>
    <dbReference type="NCBI Taxonomy" id="185202"/>
    <lineage>
        <taxon>Eukaryota</taxon>
        <taxon>Viridiplantae</taxon>
        <taxon>Streptophyta</taxon>
        <taxon>Embryophyta</taxon>
        <taxon>Tracheophyta</taxon>
        <taxon>Spermatophyta</taxon>
        <taxon>Magnoliopsida</taxon>
        <taxon>eudicotyledons</taxon>
        <taxon>Gunneridae</taxon>
        <taxon>Pentapetalae</taxon>
        <taxon>asterids</taxon>
        <taxon>campanulids</taxon>
        <taxon>Asterales</taxon>
        <taxon>Asteraceae</taxon>
        <taxon>Asteroideae</taxon>
        <taxon>Heliantheae alliance</taxon>
        <taxon>Millerieae</taxon>
        <taxon>Smallanthus</taxon>
    </lineage>
</organism>
<reference evidence="1 2" key="2">
    <citation type="journal article" date="2022" name="Mol. Ecol. Resour.">
        <title>The genomes of chicory, endive, great burdock and yacon provide insights into Asteraceae paleo-polyploidization history and plant inulin production.</title>
        <authorList>
            <person name="Fan W."/>
            <person name="Wang S."/>
            <person name="Wang H."/>
            <person name="Wang A."/>
            <person name="Jiang F."/>
            <person name="Liu H."/>
            <person name="Zhao H."/>
            <person name="Xu D."/>
            <person name="Zhang Y."/>
        </authorList>
    </citation>
    <scope>NUCLEOTIDE SEQUENCE [LARGE SCALE GENOMIC DNA]</scope>
    <source>
        <strain evidence="2">cv. Yunnan</strain>
        <tissue evidence="1">Leaves</tissue>
    </source>
</reference>
<protein>
    <submittedName>
        <fullName evidence="1">Uncharacterized protein</fullName>
    </submittedName>
</protein>
<dbReference type="EMBL" id="CM042041">
    <property type="protein sequence ID" value="KAI3713339.1"/>
    <property type="molecule type" value="Genomic_DNA"/>
</dbReference>
<proteinExistence type="predicted"/>
<evidence type="ECO:0000313" key="2">
    <source>
        <dbReference type="Proteomes" id="UP001056120"/>
    </source>
</evidence>
<sequence length="523" mass="59705">MVSVSQWSWWSEVTINRHDLTLPLLTLLAITLALLWHQSTKTTLPLPPGPRGLPVVGYLPFLGPNLLHEFNKMAQRYGPIFKVKLGSKTLIVISSSDLAKVVVREQDEIFANRDPPVAAKIVSYGRKNIGWSDNNSHLRNMRKLFVHGIMSNKNLEASSSFRRTEVRKTIKHLFENLSTEVDIGGMAFMTSLRVITNVLWGSSLVEDEESRNLGIEFREVVIETVRLLGAPNLSDFFPVLSRLDLQGVEREMKVAWKKIDRIFERIIEERIRSKPEDGVEQHGRKDFLQILLELKEQKVSMSLDITQIKALLLDIVVAGTDTTATLIEWIIAELLQNPKEMHKVQDELKQVIGLNNIVEEHHLPKLKYLDAVIKETLRLHPPLPLLIPRSPNQPYKVGGFTVPKGSNVFINVSAIHIDPQYWDNPLEFNPNRFLNHDGTSNFDFNGYNSTFMPFGSGRRMCPGVPMGEKMLAYLMASMLHSFDWTLPFDKTHELSGKFSFMLKKREPLIAIPSQRLPYKTLYV</sequence>
<gene>
    <name evidence="1" type="ORF">L1987_71916</name>
</gene>
<name>A0ACB9ASW2_9ASTR</name>
<reference evidence="2" key="1">
    <citation type="journal article" date="2022" name="Mol. Ecol. Resour.">
        <title>The genomes of chicory, endive, great burdock and yacon provide insights into Asteraceae palaeo-polyploidization history and plant inulin production.</title>
        <authorList>
            <person name="Fan W."/>
            <person name="Wang S."/>
            <person name="Wang H."/>
            <person name="Wang A."/>
            <person name="Jiang F."/>
            <person name="Liu H."/>
            <person name="Zhao H."/>
            <person name="Xu D."/>
            <person name="Zhang Y."/>
        </authorList>
    </citation>
    <scope>NUCLEOTIDE SEQUENCE [LARGE SCALE GENOMIC DNA]</scope>
    <source>
        <strain evidence="2">cv. Yunnan</strain>
    </source>
</reference>
<dbReference type="Proteomes" id="UP001056120">
    <property type="component" value="Linkage Group LG24"/>
</dbReference>
<accession>A0ACB9ASW2</accession>
<comment type="caution">
    <text evidence="1">The sequence shown here is derived from an EMBL/GenBank/DDBJ whole genome shotgun (WGS) entry which is preliminary data.</text>
</comment>
<evidence type="ECO:0000313" key="1">
    <source>
        <dbReference type="EMBL" id="KAI3713339.1"/>
    </source>
</evidence>
<keyword evidence="2" id="KW-1185">Reference proteome</keyword>